<feature type="transmembrane region" description="Helical" evidence="1">
    <location>
        <begin position="266"/>
        <end position="285"/>
    </location>
</feature>
<feature type="transmembrane region" description="Helical" evidence="1">
    <location>
        <begin position="92"/>
        <end position="113"/>
    </location>
</feature>
<evidence type="ECO:0000313" key="2">
    <source>
        <dbReference type="EMBL" id="MED6217445.1"/>
    </source>
</evidence>
<keyword evidence="3" id="KW-1185">Reference proteome</keyword>
<feature type="transmembrane region" description="Helical" evidence="1">
    <location>
        <begin position="305"/>
        <end position="323"/>
    </location>
</feature>
<dbReference type="Proteomes" id="UP001341840">
    <property type="component" value="Unassembled WGS sequence"/>
</dbReference>
<keyword evidence="1" id="KW-0472">Membrane</keyword>
<proteinExistence type="predicted"/>
<dbReference type="PANTHER" id="PTHR37726">
    <property type="entry name" value="TRANSMEMBRANE PROTEIN"/>
    <property type="match status" value="1"/>
</dbReference>
<sequence>MNTREEQEREEHRATTMMKNNNNRLPIPQPGWDLTLAAAGGDQIIEMHGHAAATFFKCISWQLEQTLDLLNCPYHYVCDTTYPPNYPPYVDISVLLFVTASYLVTLVIIVSATTRTCFSSSSSSSSLRRRRRRYLLPSGPISLPLVILTFAKGPQINTIFPISSTGPAILHLVFISALVFDDSDEEEEEEEEYNNNNKKKKKELRYALFAASTVSGILHASLYLDYVVLPYYTGLDAMANSSFSRVCDSCVCRKEALVVGGKVIRYRGWSLTTFMVVGLVCFRIICRIIGKKKRTSTSTMMIKGLMETLCWLFIFVDCVYLIAKSPPHHHHGTVLASFGAILLLILLRLLKHAYSFLFSPQTPSLIKPL</sequence>
<keyword evidence="1" id="KW-1133">Transmembrane helix</keyword>
<evidence type="ECO:0000313" key="3">
    <source>
        <dbReference type="Proteomes" id="UP001341840"/>
    </source>
</evidence>
<comment type="caution">
    <text evidence="2">The sequence shown here is derived from an EMBL/GenBank/DDBJ whole genome shotgun (WGS) entry which is preliminary data.</text>
</comment>
<feature type="transmembrane region" description="Helical" evidence="1">
    <location>
        <begin position="329"/>
        <end position="350"/>
    </location>
</feature>
<dbReference type="PANTHER" id="PTHR37726:SF1">
    <property type="entry name" value="TRANSMEMBRANE PROTEIN"/>
    <property type="match status" value="1"/>
</dbReference>
<name>A0ABU6Z7A0_9FABA</name>
<dbReference type="EMBL" id="JASCZI010271913">
    <property type="protein sequence ID" value="MED6217445.1"/>
    <property type="molecule type" value="Genomic_DNA"/>
</dbReference>
<feature type="transmembrane region" description="Helical" evidence="1">
    <location>
        <begin position="206"/>
        <end position="224"/>
    </location>
</feature>
<keyword evidence="1" id="KW-0812">Transmembrane</keyword>
<protein>
    <submittedName>
        <fullName evidence="2">Uncharacterized protein</fullName>
    </submittedName>
</protein>
<accession>A0ABU6Z7A0</accession>
<evidence type="ECO:0000256" key="1">
    <source>
        <dbReference type="SAM" id="Phobius"/>
    </source>
</evidence>
<reference evidence="2 3" key="1">
    <citation type="journal article" date="2023" name="Plants (Basel)">
        <title>Bridging the Gap: Combining Genomics and Transcriptomics Approaches to Understand Stylosanthes scabra, an Orphan Legume from the Brazilian Caatinga.</title>
        <authorList>
            <person name="Ferreira-Neto J.R.C."/>
            <person name="da Silva M.D."/>
            <person name="Binneck E."/>
            <person name="de Melo N.F."/>
            <person name="da Silva R.H."/>
            <person name="de Melo A.L.T.M."/>
            <person name="Pandolfi V."/>
            <person name="Bustamante F.O."/>
            <person name="Brasileiro-Vidal A.C."/>
            <person name="Benko-Iseppon A.M."/>
        </authorList>
    </citation>
    <scope>NUCLEOTIDE SEQUENCE [LARGE SCALE GENOMIC DNA]</scope>
    <source>
        <tissue evidence="2">Leaves</tissue>
    </source>
</reference>
<gene>
    <name evidence="2" type="ORF">PIB30_017890</name>
</gene>
<feature type="transmembrane region" description="Helical" evidence="1">
    <location>
        <begin position="134"/>
        <end position="153"/>
    </location>
</feature>
<organism evidence="2 3">
    <name type="scientific">Stylosanthes scabra</name>
    <dbReference type="NCBI Taxonomy" id="79078"/>
    <lineage>
        <taxon>Eukaryota</taxon>
        <taxon>Viridiplantae</taxon>
        <taxon>Streptophyta</taxon>
        <taxon>Embryophyta</taxon>
        <taxon>Tracheophyta</taxon>
        <taxon>Spermatophyta</taxon>
        <taxon>Magnoliopsida</taxon>
        <taxon>eudicotyledons</taxon>
        <taxon>Gunneridae</taxon>
        <taxon>Pentapetalae</taxon>
        <taxon>rosids</taxon>
        <taxon>fabids</taxon>
        <taxon>Fabales</taxon>
        <taxon>Fabaceae</taxon>
        <taxon>Papilionoideae</taxon>
        <taxon>50 kb inversion clade</taxon>
        <taxon>dalbergioids sensu lato</taxon>
        <taxon>Dalbergieae</taxon>
        <taxon>Pterocarpus clade</taxon>
        <taxon>Stylosanthes</taxon>
    </lineage>
</organism>
<feature type="transmembrane region" description="Helical" evidence="1">
    <location>
        <begin position="159"/>
        <end position="180"/>
    </location>
</feature>